<dbReference type="SUPFAM" id="SSF48452">
    <property type="entry name" value="TPR-like"/>
    <property type="match status" value="1"/>
</dbReference>
<dbReference type="InterPro" id="IPR012944">
    <property type="entry name" value="SusD_RagB_dom"/>
</dbReference>
<evidence type="ECO:0000313" key="9">
    <source>
        <dbReference type="Proteomes" id="UP000000852"/>
    </source>
</evidence>
<evidence type="ECO:0000256" key="3">
    <source>
        <dbReference type="ARBA" id="ARBA00022729"/>
    </source>
</evidence>
<organism evidence="8 9">
    <name type="scientific">Pedobacter heparinus (strain ATCC 13125 / DSM 2366 / CIP 104194 / JCM 7457 / NBRC 12017 / NCIMB 9290 / NRRL B-14731 / HIM 762-3)</name>
    <dbReference type="NCBI Taxonomy" id="485917"/>
    <lineage>
        <taxon>Bacteria</taxon>
        <taxon>Pseudomonadati</taxon>
        <taxon>Bacteroidota</taxon>
        <taxon>Sphingobacteriia</taxon>
        <taxon>Sphingobacteriales</taxon>
        <taxon>Sphingobacteriaceae</taxon>
        <taxon>Pedobacter</taxon>
    </lineage>
</organism>
<evidence type="ECO:0000256" key="5">
    <source>
        <dbReference type="ARBA" id="ARBA00023237"/>
    </source>
</evidence>
<comment type="similarity">
    <text evidence="2">Belongs to the SusD family.</text>
</comment>
<evidence type="ECO:0000256" key="2">
    <source>
        <dbReference type="ARBA" id="ARBA00006275"/>
    </source>
</evidence>
<dbReference type="EMBL" id="CP001681">
    <property type="protein sequence ID" value="ACU05769.1"/>
    <property type="molecule type" value="Genomic_DNA"/>
</dbReference>
<evidence type="ECO:0000313" key="8">
    <source>
        <dbReference type="EMBL" id="ACU05769.1"/>
    </source>
</evidence>
<dbReference type="eggNOG" id="COG3193">
    <property type="taxonomic scope" value="Bacteria"/>
</dbReference>
<sequence length="472" mass="52943">MLSCTKDLNLDPVSQISNASFWKTENDANGGLYGMYVRFRGQAQNNLFLWGEARSEVMNRSLAALNGYNYYYDNALDRTNSGPTWQGMYTVVHDANLLLKYVPGIKFSSEASKNAILAQAYTMRAYVYFTMVKTWGDLPLVTEPIEGFSADAIQKERTSKIELFKFIKQDLDAALNLYSANTFSPGRSIWSKPAANALKADVYLWTAKRENGGRPDLNVALAALNDAQAGDVGLLDNYASIFDYGNKGNREILMAVRFQDVEATSTIFSDMYMSSAFMTNNTDAATKALIGAFGGNPYWTVSNGVRAQFTADDLRKQPSFIEIYTTTGTYYGSIVYKFKGTVIGGARQFLDDVILYRYADILLMKAEVKNALGQDPSDEINLVRKRAYGAKYNDHFFVRGTDVQNDEAILKERLLELAFEGKRWWDLVRFGKAFEKIPSLVDRAGQNDLLLFPISETTLSLEPKVKQNPGYK</sequence>
<dbReference type="HOGENOM" id="CLU_015553_1_3_10"/>
<dbReference type="InterPro" id="IPR033985">
    <property type="entry name" value="SusD-like_N"/>
</dbReference>
<evidence type="ECO:0000256" key="1">
    <source>
        <dbReference type="ARBA" id="ARBA00004442"/>
    </source>
</evidence>
<evidence type="ECO:0000259" key="7">
    <source>
        <dbReference type="Pfam" id="PF14322"/>
    </source>
</evidence>
<dbReference type="InterPro" id="IPR011990">
    <property type="entry name" value="TPR-like_helical_dom_sf"/>
</dbReference>
<keyword evidence="9" id="KW-1185">Reference proteome</keyword>
<dbReference type="STRING" id="485917.Phep_3578"/>
<dbReference type="AlphaFoldDB" id="C6XTJ1"/>
<feature type="domain" description="SusD-like N-terminal" evidence="7">
    <location>
        <begin position="68"/>
        <end position="204"/>
    </location>
</feature>
<keyword evidence="3" id="KW-0732">Signal</keyword>
<proteinExistence type="inferred from homology"/>
<keyword evidence="4" id="KW-0472">Membrane</keyword>
<protein>
    <submittedName>
        <fullName evidence="8">RagB/SusD domain protein</fullName>
    </submittedName>
</protein>
<keyword evidence="5" id="KW-0998">Cell outer membrane</keyword>
<name>C6XTJ1_PEDHD</name>
<dbReference type="Pfam" id="PF14322">
    <property type="entry name" value="SusD-like_3"/>
    <property type="match status" value="1"/>
</dbReference>
<dbReference type="Proteomes" id="UP000000852">
    <property type="component" value="Chromosome"/>
</dbReference>
<evidence type="ECO:0000259" key="6">
    <source>
        <dbReference type="Pfam" id="PF07980"/>
    </source>
</evidence>
<dbReference type="CDD" id="cd08977">
    <property type="entry name" value="SusD"/>
    <property type="match status" value="1"/>
</dbReference>
<reference evidence="8 9" key="1">
    <citation type="journal article" date="2009" name="Stand. Genomic Sci.">
        <title>Complete genome sequence of Pedobacter heparinus type strain (HIM 762-3).</title>
        <authorList>
            <person name="Han C."/>
            <person name="Spring S."/>
            <person name="Lapidus A."/>
            <person name="Del Rio T.G."/>
            <person name="Tice H."/>
            <person name="Copeland A."/>
            <person name="Cheng J.F."/>
            <person name="Lucas S."/>
            <person name="Chen F."/>
            <person name="Nolan M."/>
            <person name="Bruce D."/>
            <person name="Goodwin L."/>
            <person name="Pitluck S."/>
            <person name="Ivanova N."/>
            <person name="Mavromatis K."/>
            <person name="Mikhailova N."/>
            <person name="Pati A."/>
            <person name="Chen A."/>
            <person name="Palaniappan K."/>
            <person name="Land M."/>
            <person name="Hauser L."/>
            <person name="Chang Y.J."/>
            <person name="Jeffries C.C."/>
            <person name="Saunders E."/>
            <person name="Chertkov O."/>
            <person name="Brettin T."/>
            <person name="Goker M."/>
            <person name="Rohde M."/>
            <person name="Bristow J."/>
            <person name="Eisen J.A."/>
            <person name="Markowitz V."/>
            <person name="Hugenholtz P."/>
            <person name="Kyrpides N.C."/>
            <person name="Klenk H.P."/>
            <person name="Detter J.C."/>
        </authorList>
    </citation>
    <scope>NUCLEOTIDE SEQUENCE [LARGE SCALE GENOMIC DNA]</scope>
    <source>
        <strain evidence="9">ATCC 13125 / DSM 2366 / CIP 104194 / JCM 7457 / NBRC 12017 / NCIMB 9290 / NRRL B-14731 / HIM 762-3</strain>
    </source>
</reference>
<comment type="subcellular location">
    <subcellularLocation>
        <location evidence="1">Cell outer membrane</location>
    </subcellularLocation>
</comment>
<evidence type="ECO:0000256" key="4">
    <source>
        <dbReference type="ARBA" id="ARBA00023136"/>
    </source>
</evidence>
<dbReference type="Pfam" id="PF07980">
    <property type="entry name" value="SusD_RagB"/>
    <property type="match status" value="1"/>
</dbReference>
<dbReference type="Gene3D" id="1.25.40.390">
    <property type="match status" value="1"/>
</dbReference>
<accession>C6XTJ1</accession>
<dbReference type="KEGG" id="phe:Phep_3578"/>
<gene>
    <name evidence="8" type="ordered locus">Phep_3578</name>
</gene>
<dbReference type="GO" id="GO:0009279">
    <property type="term" value="C:cell outer membrane"/>
    <property type="evidence" value="ECO:0007669"/>
    <property type="project" value="UniProtKB-SubCell"/>
</dbReference>
<feature type="domain" description="RagB/SusD" evidence="6">
    <location>
        <begin position="315"/>
        <end position="471"/>
    </location>
</feature>